<protein>
    <submittedName>
        <fullName evidence="1">Uncharacterized protein</fullName>
    </submittedName>
</protein>
<dbReference type="InParanoid" id="K3YBB6"/>
<dbReference type="EMBL" id="AGNK02004477">
    <property type="status" value="NOT_ANNOTATED_CDS"/>
    <property type="molecule type" value="Genomic_DNA"/>
</dbReference>
<reference evidence="2" key="1">
    <citation type="journal article" date="2012" name="Nat. Biotechnol.">
        <title>Reference genome sequence of the model plant Setaria.</title>
        <authorList>
            <person name="Bennetzen J.L."/>
            <person name="Schmutz J."/>
            <person name="Wang H."/>
            <person name="Percifield R."/>
            <person name="Hawkins J."/>
            <person name="Pontaroli A.C."/>
            <person name="Estep M."/>
            <person name="Feng L."/>
            <person name="Vaughn J.N."/>
            <person name="Grimwood J."/>
            <person name="Jenkins J."/>
            <person name="Barry K."/>
            <person name="Lindquist E."/>
            <person name="Hellsten U."/>
            <person name="Deshpande S."/>
            <person name="Wang X."/>
            <person name="Wu X."/>
            <person name="Mitros T."/>
            <person name="Triplett J."/>
            <person name="Yang X."/>
            <person name="Ye C.Y."/>
            <person name="Mauro-Herrera M."/>
            <person name="Wang L."/>
            <person name="Li P."/>
            <person name="Sharma M."/>
            <person name="Sharma R."/>
            <person name="Ronald P.C."/>
            <person name="Panaud O."/>
            <person name="Kellogg E.A."/>
            <person name="Brutnell T.P."/>
            <person name="Doust A.N."/>
            <person name="Tuskan G.A."/>
            <person name="Rokhsar D."/>
            <person name="Devos K.M."/>
        </authorList>
    </citation>
    <scope>NUCLEOTIDE SEQUENCE [LARGE SCALE GENOMIC DNA]</scope>
    <source>
        <strain evidence="2">cv. Yugu1</strain>
    </source>
</reference>
<evidence type="ECO:0000313" key="1">
    <source>
        <dbReference type="EnsemblPlants" id="KQK98507"/>
    </source>
</evidence>
<dbReference type="EnsemblPlants" id="KQK98507">
    <property type="protein sequence ID" value="KQK98507"/>
    <property type="gene ID" value="SETIT_011510mg"/>
</dbReference>
<keyword evidence="2" id="KW-1185">Reference proteome</keyword>
<dbReference type="Proteomes" id="UP000004995">
    <property type="component" value="Unassembled WGS sequence"/>
</dbReference>
<reference evidence="1" key="2">
    <citation type="submission" date="2018-08" db="UniProtKB">
        <authorList>
            <consortium name="EnsemblPlants"/>
        </authorList>
    </citation>
    <scope>IDENTIFICATION</scope>
    <source>
        <strain evidence="1">Yugu1</strain>
    </source>
</reference>
<dbReference type="HOGENOM" id="CLU_2626659_0_0_1"/>
<accession>K3YBB6</accession>
<dbReference type="Gramene" id="KQK98507">
    <property type="protein sequence ID" value="KQK98507"/>
    <property type="gene ID" value="SETIT_011510mg"/>
</dbReference>
<name>K3YBB6_SETIT</name>
<dbReference type="AlphaFoldDB" id="K3YBB6"/>
<evidence type="ECO:0000313" key="2">
    <source>
        <dbReference type="Proteomes" id="UP000004995"/>
    </source>
</evidence>
<proteinExistence type="predicted"/>
<sequence>MEVFASSKMGPYMSKLLRNMLAARLIRKQIFNSIWEVYESSSVLTTDGSKSPCNQLPMSIGIKGLCKNRTKWKKAKAK</sequence>
<organism evidence="1 2">
    <name type="scientific">Setaria italica</name>
    <name type="common">Foxtail millet</name>
    <name type="synonym">Panicum italicum</name>
    <dbReference type="NCBI Taxonomy" id="4555"/>
    <lineage>
        <taxon>Eukaryota</taxon>
        <taxon>Viridiplantae</taxon>
        <taxon>Streptophyta</taxon>
        <taxon>Embryophyta</taxon>
        <taxon>Tracheophyta</taxon>
        <taxon>Spermatophyta</taxon>
        <taxon>Magnoliopsida</taxon>
        <taxon>Liliopsida</taxon>
        <taxon>Poales</taxon>
        <taxon>Poaceae</taxon>
        <taxon>PACMAD clade</taxon>
        <taxon>Panicoideae</taxon>
        <taxon>Panicodae</taxon>
        <taxon>Paniceae</taxon>
        <taxon>Cenchrinae</taxon>
        <taxon>Setaria</taxon>
    </lineage>
</organism>